<dbReference type="InterPro" id="IPR035897">
    <property type="entry name" value="Toll_tir_struct_dom_sf"/>
</dbReference>
<evidence type="ECO:0000259" key="1">
    <source>
        <dbReference type="Pfam" id="PF08937"/>
    </source>
</evidence>
<keyword evidence="3" id="KW-1185">Reference proteome</keyword>
<organism evidence="2 3">
    <name type="scientific">Cardiobacterium valvarum</name>
    <dbReference type="NCBI Taxonomy" id="194702"/>
    <lineage>
        <taxon>Bacteria</taxon>
        <taxon>Pseudomonadati</taxon>
        <taxon>Pseudomonadota</taxon>
        <taxon>Gammaproteobacteria</taxon>
        <taxon>Cardiobacteriales</taxon>
        <taxon>Cardiobacteriaceae</taxon>
        <taxon>Cardiobacterium</taxon>
    </lineage>
</organism>
<proteinExistence type="predicted"/>
<dbReference type="Gene3D" id="3.40.50.10140">
    <property type="entry name" value="Toll/interleukin-1 receptor homology (TIR) domain"/>
    <property type="match status" value="1"/>
</dbReference>
<dbReference type="InterPro" id="IPR015032">
    <property type="entry name" value="ThsB__TIR-like_domain"/>
</dbReference>
<evidence type="ECO:0000313" key="3">
    <source>
        <dbReference type="Proteomes" id="UP000254572"/>
    </source>
</evidence>
<protein>
    <submittedName>
        <fullName evidence="2">MTH538 TIR-like domain (DUF1863)</fullName>
    </submittedName>
</protein>
<sequence>MGNKIFISYKYADDSVKQLPSASYHAPTTARHYVNIIQQKLERDGTHINKGELDNEDLSEFRDDTIRSHLARKIFDSSVTIVLMSPNMREFHVPERDQWIPWEISYSLRLKRAGDNRSNRNGILLIYLPDLFGQYNYNDGRYQAEFTIIRRNQDNIKPFKNDPLLRLPASYFISCTWDQFLSQRHFWIANADRQRHFAERYDITIQVD</sequence>
<accession>A0A381E8B4</accession>
<reference evidence="2 3" key="1">
    <citation type="submission" date="2018-06" db="EMBL/GenBank/DDBJ databases">
        <authorList>
            <consortium name="Pathogen Informatics"/>
            <person name="Doyle S."/>
        </authorList>
    </citation>
    <scope>NUCLEOTIDE SEQUENCE [LARGE SCALE GENOMIC DNA]</scope>
    <source>
        <strain evidence="2 3">NCTC13294</strain>
    </source>
</reference>
<dbReference type="AlphaFoldDB" id="A0A381E8B4"/>
<dbReference type="Pfam" id="PF08937">
    <property type="entry name" value="ThsB_TIR"/>
    <property type="match status" value="1"/>
</dbReference>
<dbReference type="Proteomes" id="UP000254572">
    <property type="component" value="Unassembled WGS sequence"/>
</dbReference>
<gene>
    <name evidence="2" type="ORF">NCTC13294_01349</name>
</gene>
<dbReference type="OrthoDB" id="9798540at2"/>
<feature type="domain" description="Thoeris protein ThsB TIR-like" evidence="1">
    <location>
        <begin position="23"/>
        <end position="129"/>
    </location>
</feature>
<dbReference type="EMBL" id="UFUW01000001">
    <property type="protein sequence ID" value="SUX22824.1"/>
    <property type="molecule type" value="Genomic_DNA"/>
</dbReference>
<evidence type="ECO:0000313" key="2">
    <source>
        <dbReference type="EMBL" id="SUX22824.1"/>
    </source>
</evidence>
<dbReference type="RefSeq" id="WP_115611634.1">
    <property type="nucleotide sequence ID" value="NZ_JBHLZC010000005.1"/>
</dbReference>
<name>A0A381E8B4_9GAMM</name>